<dbReference type="NCBIfam" id="NF007440">
    <property type="entry name" value="PRK09987.1"/>
    <property type="match status" value="1"/>
</dbReference>
<dbReference type="NCBIfam" id="TIGR01214">
    <property type="entry name" value="rmlD"/>
    <property type="match status" value="1"/>
</dbReference>
<dbReference type="Pfam" id="PF04321">
    <property type="entry name" value="RmlD_sub_bind"/>
    <property type="match status" value="1"/>
</dbReference>
<evidence type="ECO:0000313" key="9">
    <source>
        <dbReference type="Proteomes" id="UP000582090"/>
    </source>
</evidence>
<evidence type="ECO:0000256" key="2">
    <source>
        <dbReference type="ARBA" id="ARBA00010944"/>
    </source>
</evidence>
<proteinExistence type="inferred from homology"/>
<evidence type="ECO:0000256" key="3">
    <source>
        <dbReference type="ARBA" id="ARBA00012929"/>
    </source>
</evidence>
<dbReference type="SUPFAM" id="SSF51735">
    <property type="entry name" value="NAD(P)-binding Rossmann-fold domains"/>
    <property type="match status" value="1"/>
</dbReference>
<accession>A0A7W6CMR8</accession>
<keyword evidence="6" id="KW-0521">NADP</keyword>
<comment type="cofactor">
    <cofactor evidence="6">
        <name>Mg(2+)</name>
        <dbReference type="ChEBI" id="CHEBI:18420"/>
    </cofactor>
    <text evidence="6">Binds 1 Mg(2+) ion per monomer.</text>
</comment>
<dbReference type="UniPathway" id="UPA00124"/>
<keyword evidence="6 8" id="KW-0560">Oxidoreductase</keyword>
<dbReference type="CDD" id="cd05254">
    <property type="entry name" value="dTDP_HR_like_SDR_e"/>
    <property type="match status" value="1"/>
</dbReference>
<gene>
    <name evidence="8" type="ORF">GGQ67_000754</name>
</gene>
<comment type="similarity">
    <text evidence="2 6">Belongs to the dTDP-4-dehydrorhamnose reductase family.</text>
</comment>
<dbReference type="RefSeq" id="WP_183898810.1">
    <property type="nucleotide sequence ID" value="NZ_JACIDW010000001.1"/>
</dbReference>
<evidence type="ECO:0000256" key="4">
    <source>
        <dbReference type="ARBA" id="ARBA00017099"/>
    </source>
</evidence>
<dbReference type="PANTHER" id="PTHR10491:SF4">
    <property type="entry name" value="METHIONINE ADENOSYLTRANSFERASE 2 SUBUNIT BETA"/>
    <property type="match status" value="1"/>
</dbReference>
<keyword evidence="9" id="KW-1185">Reference proteome</keyword>
<dbReference type="AlphaFoldDB" id="A0A7W6CMR8"/>
<dbReference type="Gene3D" id="3.90.25.10">
    <property type="entry name" value="UDP-galactose 4-epimerase, domain 1"/>
    <property type="match status" value="1"/>
</dbReference>
<dbReference type="GO" id="GO:0008831">
    <property type="term" value="F:dTDP-4-dehydrorhamnose reductase activity"/>
    <property type="evidence" value="ECO:0007669"/>
    <property type="project" value="UniProtKB-EC"/>
</dbReference>
<dbReference type="PANTHER" id="PTHR10491">
    <property type="entry name" value="DTDP-4-DEHYDRORHAMNOSE REDUCTASE"/>
    <property type="match status" value="1"/>
</dbReference>
<evidence type="ECO:0000313" key="8">
    <source>
        <dbReference type="EMBL" id="MBB3963136.1"/>
    </source>
</evidence>
<dbReference type="EC" id="1.1.1.133" evidence="3 6"/>
<comment type="function">
    <text evidence="6">Catalyzes the reduction of dTDP-6-deoxy-L-lyxo-4-hexulose to yield dTDP-L-rhamnose.</text>
</comment>
<dbReference type="GO" id="GO:0019305">
    <property type="term" value="P:dTDP-rhamnose biosynthetic process"/>
    <property type="evidence" value="ECO:0007669"/>
    <property type="project" value="UniProtKB-UniPathway"/>
</dbReference>
<dbReference type="InterPro" id="IPR036291">
    <property type="entry name" value="NAD(P)-bd_dom_sf"/>
</dbReference>
<dbReference type="Proteomes" id="UP000582090">
    <property type="component" value="Unassembled WGS sequence"/>
</dbReference>
<dbReference type="GO" id="GO:0005829">
    <property type="term" value="C:cytosol"/>
    <property type="evidence" value="ECO:0007669"/>
    <property type="project" value="TreeGrafter"/>
</dbReference>
<reference evidence="8 9" key="1">
    <citation type="submission" date="2020-08" db="EMBL/GenBank/DDBJ databases">
        <title>Genomic Encyclopedia of Type Strains, Phase IV (KMG-IV): sequencing the most valuable type-strain genomes for metagenomic binning, comparative biology and taxonomic classification.</title>
        <authorList>
            <person name="Goeker M."/>
        </authorList>
    </citation>
    <scope>NUCLEOTIDE SEQUENCE [LARGE SCALE GENOMIC DNA]</scope>
    <source>
        <strain evidence="8 9">DSM 26575</strain>
    </source>
</reference>
<dbReference type="InterPro" id="IPR005913">
    <property type="entry name" value="dTDP_dehydrorham_reduct"/>
</dbReference>
<dbReference type="Gene3D" id="3.40.50.720">
    <property type="entry name" value="NAD(P)-binding Rossmann-like Domain"/>
    <property type="match status" value="1"/>
</dbReference>
<comment type="catalytic activity">
    <reaction evidence="5 6">
        <text>dTDP-beta-L-rhamnose + NADP(+) = dTDP-4-dehydro-beta-L-rhamnose + NADPH + H(+)</text>
        <dbReference type="Rhea" id="RHEA:21796"/>
        <dbReference type="ChEBI" id="CHEBI:15378"/>
        <dbReference type="ChEBI" id="CHEBI:57510"/>
        <dbReference type="ChEBI" id="CHEBI:57783"/>
        <dbReference type="ChEBI" id="CHEBI:58349"/>
        <dbReference type="ChEBI" id="CHEBI:62830"/>
        <dbReference type="EC" id="1.1.1.133"/>
    </reaction>
</comment>
<comment type="caution">
    <text evidence="8">The sequence shown here is derived from an EMBL/GenBank/DDBJ whole genome shotgun (WGS) entry which is preliminary data.</text>
</comment>
<protein>
    <recommendedName>
        <fullName evidence="4 6">dTDP-4-dehydrorhamnose reductase</fullName>
        <ecNumber evidence="3 6">1.1.1.133</ecNumber>
    </recommendedName>
</protein>
<dbReference type="InterPro" id="IPR029903">
    <property type="entry name" value="RmlD-like-bd"/>
</dbReference>
<sequence>MTVLLLGKNGQLGRGLQRTLLPFGNLVAFARDEFDLDKPEAVAARLDAVRPDIIVNAAAYTQVDLAETNADAAFRINHHAVKALADYAVRSDALLVHYSTDYVFDGRRDAPYRENDETHPLNVYGESKRAGELAITESGCRHLLFRTSWVVSADGTNFVKTILRLARERPNLRIVADQFGAPTAVELLADVTALAIAAHRRGEIADGTFHLTASGRTNWHGLARHVVEKAVERGFVSAAAPDDIEAITTEEFPRPAERPRNSSLNTDALSSALGLTLPEWTVHVDRVLDQLKERGWAL</sequence>
<evidence type="ECO:0000259" key="7">
    <source>
        <dbReference type="Pfam" id="PF04321"/>
    </source>
</evidence>
<evidence type="ECO:0000256" key="1">
    <source>
        <dbReference type="ARBA" id="ARBA00004781"/>
    </source>
</evidence>
<evidence type="ECO:0000256" key="5">
    <source>
        <dbReference type="ARBA" id="ARBA00048200"/>
    </source>
</evidence>
<dbReference type="EMBL" id="JACIDW010000001">
    <property type="protein sequence ID" value="MBB3963136.1"/>
    <property type="molecule type" value="Genomic_DNA"/>
</dbReference>
<evidence type="ECO:0000256" key="6">
    <source>
        <dbReference type="RuleBase" id="RU364082"/>
    </source>
</evidence>
<comment type="pathway">
    <text evidence="1 6">Carbohydrate biosynthesis; dTDP-L-rhamnose biosynthesis.</text>
</comment>
<name>A0A7W6CMR8_9HYPH</name>
<organism evidence="8 9">
    <name type="scientific">Rhizobium metallidurans</name>
    <dbReference type="NCBI Taxonomy" id="1265931"/>
    <lineage>
        <taxon>Bacteria</taxon>
        <taxon>Pseudomonadati</taxon>
        <taxon>Pseudomonadota</taxon>
        <taxon>Alphaproteobacteria</taxon>
        <taxon>Hyphomicrobiales</taxon>
        <taxon>Rhizobiaceae</taxon>
        <taxon>Rhizobium/Agrobacterium group</taxon>
        <taxon>Rhizobium</taxon>
    </lineage>
</organism>
<feature type="domain" description="RmlD-like substrate binding" evidence="7">
    <location>
        <begin position="1"/>
        <end position="291"/>
    </location>
</feature>